<feature type="non-terminal residue" evidence="1">
    <location>
        <position position="1"/>
    </location>
</feature>
<organism evidence="1 2">
    <name type="scientific">Gigaspora margarita</name>
    <dbReference type="NCBI Taxonomy" id="4874"/>
    <lineage>
        <taxon>Eukaryota</taxon>
        <taxon>Fungi</taxon>
        <taxon>Fungi incertae sedis</taxon>
        <taxon>Mucoromycota</taxon>
        <taxon>Glomeromycotina</taxon>
        <taxon>Glomeromycetes</taxon>
        <taxon>Diversisporales</taxon>
        <taxon>Gigasporaceae</taxon>
        <taxon>Gigaspora</taxon>
    </lineage>
</organism>
<feature type="non-terminal residue" evidence="1">
    <location>
        <position position="103"/>
    </location>
</feature>
<evidence type="ECO:0000313" key="1">
    <source>
        <dbReference type="EMBL" id="CAG8828648.1"/>
    </source>
</evidence>
<evidence type="ECO:0000313" key="2">
    <source>
        <dbReference type="Proteomes" id="UP000789901"/>
    </source>
</evidence>
<keyword evidence="2" id="KW-1185">Reference proteome</keyword>
<reference evidence="1 2" key="1">
    <citation type="submission" date="2021-06" db="EMBL/GenBank/DDBJ databases">
        <authorList>
            <person name="Kallberg Y."/>
            <person name="Tangrot J."/>
            <person name="Rosling A."/>
        </authorList>
    </citation>
    <scope>NUCLEOTIDE SEQUENCE [LARGE SCALE GENOMIC DNA]</scope>
    <source>
        <strain evidence="1 2">120-4 pot B 10/14</strain>
    </source>
</reference>
<name>A0ABN7WFY0_GIGMA</name>
<comment type="caution">
    <text evidence="1">The sequence shown here is derived from an EMBL/GenBank/DDBJ whole genome shotgun (WGS) entry which is preliminary data.</text>
</comment>
<protein>
    <submittedName>
        <fullName evidence="1">25742_t:CDS:1</fullName>
    </submittedName>
</protein>
<sequence length="103" mass="12340">NTRTWIQETQDNYTFEDIKNIQSDQDDKVHKDTQYNYRDEDIQDNISNSTHDYIFEENIVASNENSEKEQKYNNNDNIYKTENEDVQENITSLISLPQISKNR</sequence>
<accession>A0ABN7WFY0</accession>
<dbReference type="Proteomes" id="UP000789901">
    <property type="component" value="Unassembled WGS sequence"/>
</dbReference>
<proteinExistence type="predicted"/>
<dbReference type="EMBL" id="CAJVQB010040640">
    <property type="protein sequence ID" value="CAG8828648.1"/>
    <property type="molecule type" value="Genomic_DNA"/>
</dbReference>
<gene>
    <name evidence="1" type="ORF">GMARGA_LOCUS29765</name>
</gene>